<feature type="transmembrane region" description="Helical" evidence="2">
    <location>
        <begin position="15"/>
        <end position="37"/>
    </location>
</feature>
<keyword evidence="4" id="KW-1185">Reference proteome</keyword>
<keyword evidence="2" id="KW-1133">Transmembrane helix</keyword>
<keyword evidence="3" id="KW-0762">Sugar transport</keyword>
<dbReference type="Pfam" id="PF03083">
    <property type="entry name" value="MtN3_slv"/>
    <property type="match status" value="1"/>
</dbReference>
<dbReference type="GO" id="GO:0016020">
    <property type="term" value="C:membrane"/>
    <property type="evidence" value="ECO:0007669"/>
    <property type="project" value="InterPro"/>
</dbReference>
<dbReference type="EMBL" id="KZ452996">
    <property type="protein sequence ID" value="PKA48004.1"/>
    <property type="molecule type" value="Genomic_DNA"/>
</dbReference>
<gene>
    <name evidence="3" type="primary">SWEET14</name>
    <name evidence="3" type="ORF">AXF42_Ash021620</name>
</gene>
<evidence type="ECO:0000256" key="2">
    <source>
        <dbReference type="SAM" id="Phobius"/>
    </source>
</evidence>
<evidence type="ECO:0000313" key="4">
    <source>
        <dbReference type="Proteomes" id="UP000236161"/>
    </source>
</evidence>
<keyword evidence="2" id="KW-0472">Membrane</keyword>
<organism evidence="3 4">
    <name type="scientific">Apostasia shenzhenica</name>
    <dbReference type="NCBI Taxonomy" id="1088818"/>
    <lineage>
        <taxon>Eukaryota</taxon>
        <taxon>Viridiplantae</taxon>
        <taxon>Streptophyta</taxon>
        <taxon>Embryophyta</taxon>
        <taxon>Tracheophyta</taxon>
        <taxon>Spermatophyta</taxon>
        <taxon>Magnoliopsida</taxon>
        <taxon>Liliopsida</taxon>
        <taxon>Asparagales</taxon>
        <taxon>Orchidaceae</taxon>
        <taxon>Apostasioideae</taxon>
        <taxon>Apostasia</taxon>
    </lineage>
</organism>
<dbReference type="STRING" id="1088818.A0A2H9ZXI1"/>
<evidence type="ECO:0000313" key="3">
    <source>
        <dbReference type="EMBL" id="PKA48004.1"/>
    </source>
</evidence>
<keyword evidence="3" id="KW-0813">Transport</keyword>
<protein>
    <submittedName>
        <fullName evidence="3">Bidirectional sugar transporter SWEET14</fullName>
    </submittedName>
</protein>
<evidence type="ECO:0000256" key="1">
    <source>
        <dbReference type="SAM" id="MobiDB-lite"/>
    </source>
</evidence>
<keyword evidence="2" id="KW-0812">Transmembrane</keyword>
<dbReference type="Proteomes" id="UP000236161">
    <property type="component" value="Unassembled WGS sequence"/>
</dbReference>
<accession>A0A2H9ZXI1</accession>
<name>A0A2H9ZXI1_9ASPA</name>
<reference evidence="3 4" key="1">
    <citation type="journal article" date="2017" name="Nature">
        <title>The Apostasia genome and the evolution of orchids.</title>
        <authorList>
            <person name="Zhang G.Q."/>
            <person name="Liu K.W."/>
            <person name="Li Z."/>
            <person name="Lohaus R."/>
            <person name="Hsiao Y.Y."/>
            <person name="Niu S.C."/>
            <person name="Wang J.Y."/>
            <person name="Lin Y.C."/>
            <person name="Xu Q."/>
            <person name="Chen L.J."/>
            <person name="Yoshida K."/>
            <person name="Fujiwara S."/>
            <person name="Wang Z.W."/>
            <person name="Zhang Y.Q."/>
            <person name="Mitsuda N."/>
            <person name="Wang M."/>
            <person name="Liu G.H."/>
            <person name="Pecoraro L."/>
            <person name="Huang H.X."/>
            <person name="Xiao X.J."/>
            <person name="Lin M."/>
            <person name="Wu X.Y."/>
            <person name="Wu W.L."/>
            <person name="Chen Y.Y."/>
            <person name="Chang S.B."/>
            <person name="Sakamoto S."/>
            <person name="Ohme-Takagi M."/>
            <person name="Yagi M."/>
            <person name="Zeng S.J."/>
            <person name="Shen C.Y."/>
            <person name="Yeh C.M."/>
            <person name="Luo Y.B."/>
            <person name="Tsai W.C."/>
            <person name="Van de Peer Y."/>
            <person name="Liu Z.J."/>
        </authorList>
    </citation>
    <scope>NUCLEOTIDE SEQUENCE [LARGE SCALE GENOMIC DNA]</scope>
    <source>
        <strain evidence="4">cv. Shenzhen</strain>
        <tissue evidence="3">Stem</tissue>
    </source>
</reference>
<feature type="region of interest" description="Disordered" evidence="1">
    <location>
        <begin position="61"/>
        <end position="90"/>
    </location>
</feature>
<sequence length="90" mass="10309">MLWLYFAFIKTDEMILLIINSIGVIIESFHIAIYMAYAHNKARKPMEGKVKNACQHIKPVIEEDEEEQGKASQGKNKAEKNMKNDIISQA</sequence>
<proteinExistence type="predicted"/>
<dbReference type="AlphaFoldDB" id="A0A2H9ZXI1"/>
<dbReference type="InterPro" id="IPR004316">
    <property type="entry name" value="SWEET_rpt"/>
</dbReference>
<dbReference type="OrthoDB" id="409725at2759"/>